<keyword evidence="5" id="KW-1185">Reference proteome</keyword>
<dbReference type="RefSeq" id="WP_146959645.1">
    <property type="nucleotide sequence ID" value="NZ_CP042467.1"/>
</dbReference>
<dbReference type="PANTHER" id="PTHR43245">
    <property type="entry name" value="BIFUNCTIONAL POLYMYXIN RESISTANCE PROTEIN ARNA"/>
    <property type="match status" value="1"/>
</dbReference>
<dbReference type="InterPro" id="IPR002225">
    <property type="entry name" value="3Beta_OHSteriod_DH/Estase"/>
</dbReference>
<proteinExistence type="inferred from homology"/>
<gene>
    <name evidence="4" type="ORF">FRD01_11225</name>
</gene>
<evidence type="ECO:0000256" key="2">
    <source>
        <dbReference type="ARBA" id="ARBA00023002"/>
    </source>
</evidence>
<dbReference type="EMBL" id="CP042467">
    <property type="protein sequence ID" value="QED27794.1"/>
    <property type="molecule type" value="Genomic_DNA"/>
</dbReference>
<dbReference type="InterPro" id="IPR036291">
    <property type="entry name" value="NAD(P)-bd_dom_sf"/>
</dbReference>
<evidence type="ECO:0000313" key="4">
    <source>
        <dbReference type="EMBL" id="QED27794.1"/>
    </source>
</evidence>
<dbReference type="PANTHER" id="PTHR43245:SF51">
    <property type="entry name" value="SHORT CHAIN DEHYDROGENASE_REDUCTASE FAMILY 42E, MEMBER 2"/>
    <property type="match status" value="1"/>
</dbReference>
<dbReference type="AlphaFoldDB" id="A0A5B8XQK6"/>
<dbReference type="KEGG" id="bbae:FRD01_11225"/>
<accession>A0A5B8XQK6</accession>
<dbReference type="GO" id="GO:0006694">
    <property type="term" value="P:steroid biosynthetic process"/>
    <property type="evidence" value="ECO:0007669"/>
    <property type="project" value="InterPro"/>
</dbReference>
<protein>
    <submittedName>
        <fullName evidence="4">NAD-dependent epimerase/dehydratase family protein</fullName>
    </submittedName>
</protein>
<name>A0A5B8XQK6_9DELT</name>
<evidence type="ECO:0000313" key="5">
    <source>
        <dbReference type="Proteomes" id="UP000321595"/>
    </source>
</evidence>
<evidence type="ECO:0000259" key="3">
    <source>
        <dbReference type="Pfam" id="PF01073"/>
    </source>
</evidence>
<feature type="domain" description="3-beta hydroxysteroid dehydrogenase/isomerase" evidence="3">
    <location>
        <begin position="4"/>
        <end position="251"/>
    </location>
</feature>
<dbReference type="SUPFAM" id="SSF51735">
    <property type="entry name" value="NAD(P)-binding Rossmann-fold domains"/>
    <property type="match status" value="1"/>
</dbReference>
<reference evidence="4 5" key="1">
    <citation type="submission" date="2019-08" db="EMBL/GenBank/DDBJ databases">
        <authorList>
            <person name="Liang Q."/>
        </authorList>
    </citation>
    <scope>NUCLEOTIDE SEQUENCE [LARGE SCALE GENOMIC DNA]</scope>
    <source>
        <strain evidence="4 5">V1718</strain>
    </source>
</reference>
<dbReference type="Pfam" id="PF01073">
    <property type="entry name" value="3Beta_HSD"/>
    <property type="match status" value="1"/>
</dbReference>
<dbReference type="Gene3D" id="3.40.50.720">
    <property type="entry name" value="NAD(P)-binding Rossmann-like Domain"/>
    <property type="match status" value="1"/>
</dbReference>
<dbReference type="Proteomes" id="UP000321595">
    <property type="component" value="Chromosome"/>
</dbReference>
<keyword evidence="2" id="KW-0560">Oxidoreductase</keyword>
<dbReference type="InterPro" id="IPR050177">
    <property type="entry name" value="Lipid_A_modif_metabolic_enz"/>
</dbReference>
<dbReference type="OrthoDB" id="9814124at2"/>
<sequence>MKVLVTGGGGFLGRAIVEQLVERGDDVSIIARGDYPELRALGAMTFRGDLADAKACAGAVEGQDAVIHTAAKAGVWGTYDDYVASNVKATENVVEACKLMGVNKLVFTSSPSVTFDGSDAEGSSNDLPYPERFLAYYPETKAQAEALALAANDESLKVTALRPHLIWGPRDPHLIPRVVDAARQGRLKIVGEGKNRVDLTYVDNAAVAHVQALDRLEDSDGPAGKAYFISDDAPVVLWDWINSLLKELDVPPITKHVSPKAAYTAGSMLEFVHRTFGLKSEPRMTRFVAQQLATSHWYDMGPAKRDFGYSPVMQPDEGFKRLVEWLSTRA</sequence>
<organism evidence="4 5">
    <name type="scientific">Microvenator marinus</name>
    <dbReference type="NCBI Taxonomy" id="2600177"/>
    <lineage>
        <taxon>Bacteria</taxon>
        <taxon>Deltaproteobacteria</taxon>
        <taxon>Bradymonadales</taxon>
        <taxon>Microvenatoraceae</taxon>
        <taxon>Microvenator</taxon>
    </lineage>
</organism>
<comment type="similarity">
    <text evidence="1">Belongs to the 3-beta-HSD family.</text>
</comment>
<dbReference type="GO" id="GO:0016616">
    <property type="term" value="F:oxidoreductase activity, acting on the CH-OH group of donors, NAD or NADP as acceptor"/>
    <property type="evidence" value="ECO:0007669"/>
    <property type="project" value="InterPro"/>
</dbReference>
<evidence type="ECO:0000256" key="1">
    <source>
        <dbReference type="ARBA" id="ARBA00009219"/>
    </source>
</evidence>